<keyword evidence="1 5" id="KW-0768">Sushi</keyword>
<reference evidence="7" key="2">
    <citation type="submission" date="2025-09" db="UniProtKB">
        <authorList>
            <consortium name="Ensembl"/>
        </authorList>
    </citation>
    <scope>IDENTIFICATION</scope>
</reference>
<dbReference type="Gene3D" id="2.10.70.10">
    <property type="entry name" value="Complement Module, domain 1"/>
    <property type="match status" value="2"/>
</dbReference>
<dbReference type="SUPFAM" id="SSF57535">
    <property type="entry name" value="Complement control module/SCR domain"/>
    <property type="match status" value="2"/>
</dbReference>
<comment type="caution">
    <text evidence="5">Lacks conserved residue(s) required for the propagation of feature annotation.</text>
</comment>
<evidence type="ECO:0000313" key="8">
    <source>
        <dbReference type="Proteomes" id="UP000694380"/>
    </source>
</evidence>
<dbReference type="SMART" id="SM00032">
    <property type="entry name" value="CCP"/>
    <property type="match status" value="2"/>
</dbReference>
<evidence type="ECO:0000256" key="3">
    <source>
        <dbReference type="ARBA" id="ARBA00022737"/>
    </source>
</evidence>
<dbReference type="FunFam" id="2.10.70.10:FF:000014">
    <property type="entry name" value="Membrane cofactor protein"/>
    <property type="match status" value="1"/>
</dbReference>
<keyword evidence="2" id="KW-0732">Signal</keyword>
<organism evidence="7 8">
    <name type="scientific">Chrysemys picta bellii</name>
    <name type="common">Western painted turtle</name>
    <name type="synonym">Emys bellii</name>
    <dbReference type="NCBI Taxonomy" id="8478"/>
    <lineage>
        <taxon>Eukaryota</taxon>
        <taxon>Metazoa</taxon>
        <taxon>Chordata</taxon>
        <taxon>Craniata</taxon>
        <taxon>Vertebrata</taxon>
        <taxon>Euteleostomi</taxon>
        <taxon>Archelosauria</taxon>
        <taxon>Testudinata</taxon>
        <taxon>Testudines</taxon>
        <taxon>Cryptodira</taxon>
        <taxon>Durocryptodira</taxon>
        <taxon>Testudinoidea</taxon>
        <taxon>Emydidae</taxon>
        <taxon>Chrysemys</taxon>
    </lineage>
</organism>
<dbReference type="AlphaFoldDB" id="A0A8C3F8N6"/>
<dbReference type="Ensembl" id="ENSCPBT00000003191.1">
    <property type="protein sequence ID" value="ENSCPBP00000002611.1"/>
    <property type="gene ID" value="ENSCPBG00000002086.1"/>
</dbReference>
<evidence type="ECO:0000256" key="2">
    <source>
        <dbReference type="ARBA" id="ARBA00022729"/>
    </source>
</evidence>
<feature type="domain" description="Sushi" evidence="6">
    <location>
        <begin position="93"/>
        <end position="152"/>
    </location>
</feature>
<evidence type="ECO:0000256" key="4">
    <source>
        <dbReference type="ARBA" id="ARBA00023157"/>
    </source>
</evidence>
<dbReference type="Pfam" id="PF00084">
    <property type="entry name" value="Sushi"/>
    <property type="match status" value="2"/>
</dbReference>
<dbReference type="CDD" id="cd00033">
    <property type="entry name" value="CCP"/>
    <property type="match status" value="2"/>
</dbReference>
<name>A0A8C3F8N6_CHRPI</name>
<evidence type="ECO:0000256" key="1">
    <source>
        <dbReference type="ARBA" id="ARBA00022659"/>
    </source>
</evidence>
<dbReference type="OMA" id="NEAKYEC"/>
<reference evidence="7" key="1">
    <citation type="submission" date="2025-08" db="UniProtKB">
        <authorList>
            <consortium name="Ensembl"/>
        </authorList>
    </citation>
    <scope>IDENTIFICATION</scope>
</reference>
<feature type="disulfide bond" evidence="5">
    <location>
        <begin position="123"/>
        <end position="150"/>
    </location>
</feature>
<evidence type="ECO:0000256" key="5">
    <source>
        <dbReference type="PROSITE-ProRule" id="PRU00302"/>
    </source>
</evidence>
<dbReference type="InterPro" id="IPR035976">
    <property type="entry name" value="Sushi/SCR/CCP_sf"/>
</dbReference>
<dbReference type="Gene3D" id="1.20.5.3730">
    <property type="match status" value="1"/>
</dbReference>
<dbReference type="PANTHER" id="PTHR45656">
    <property type="entry name" value="PROTEIN CBR-CLEC-78"/>
    <property type="match status" value="1"/>
</dbReference>
<sequence length="190" mass="21984">MEIPYCHRWYQDRPPEVPLLTRSGCAGTHLSFPLLMILPLFCSQPPNISHGQYNDWGKRDFVGGSSVTYRCDRGFSLVGKQKHLKLCWCCSETRCPKPVVENGKQISPVKTEYTYANRVVFQCDPDYILRGSEGIVCWSDGMWHPPVPFCDKCDKEFLHCDVPVTELRTLLELKKLYLEIQKLKQEIKKL</sequence>
<protein>
    <recommendedName>
        <fullName evidence="6">Sushi domain-containing protein</fullName>
    </recommendedName>
</protein>
<proteinExistence type="predicted"/>
<keyword evidence="3" id="KW-0677">Repeat</keyword>
<evidence type="ECO:0000259" key="6">
    <source>
        <dbReference type="PROSITE" id="PS50923"/>
    </source>
</evidence>
<dbReference type="InterPro" id="IPR000436">
    <property type="entry name" value="Sushi_SCR_CCP_dom"/>
</dbReference>
<dbReference type="InterPro" id="IPR051277">
    <property type="entry name" value="SEZ6_CSMD_C4BPB_Regulators"/>
</dbReference>
<evidence type="ECO:0000313" key="7">
    <source>
        <dbReference type="Ensembl" id="ENSCPBP00000002611.1"/>
    </source>
</evidence>
<keyword evidence="8" id="KW-1185">Reference proteome</keyword>
<dbReference type="Proteomes" id="UP000694380">
    <property type="component" value="Unplaced"/>
</dbReference>
<keyword evidence="4 5" id="KW-1015">Disulfide bond</keyword>
<dbReference type="PROSITE" id="PS50923">
    <property type="entry name" value="SUSHI"/>
    <property type="match status" value="1"/>
</dbReference>
<accession>A0A8C3F8N6</accession>
<dbReference type="PANTHER" id="PTHR45656:SF4">
    <property type="entry name" value="PROTEIN CBR-CLEC-78"/>
    <property type="match status" value="1"/>
</dbReference>